<name>A0A6V8LET0_9ACTN</name>
<dbReference type="Gene3D" id="1.20.120.530">
    <property type="entry name" value="GntR ligand-binding domain-like"/>
    <property type="match status" value="1"/>
</dbReference>
<evidence type="ECO:0000256" key="1">
    <source>
        <dbReference type="ARBA" id="ARBA00023015"/>
    </source>
</evidence>
<reference evidence="5 6" key="2">
    <citation type="submission" date="2020-03" db="EMBL/GenBank/DDBJ databases">
        <authorList>
            <person name="Ichikawa N."/>
            <person name="Kimura A."/>
            <person name="Kitahashi Y."/>
            <person name="Uohara A."/>
        </authorList>
    </citation>
    <scope>NUCLEOTIDE SEQUENCE [LARGE SCALE GENOMIC DNA]</scope>
    <source>
        <strain evidence="5 6">NBRC 108638</strain>
    </source>
</reference>
<evidence type="ECO:0000259" key="4">
    <source>
        <dbReference type="PROSITE" id="PS50949"/>
    </source>
</evidence>
<sequence length="220" mass="24380">MSGDVMAVDGELESLSLVQLAVTRLRRELLSGKTEPGERLVEEQLTRRLGISRAPLREALRLLAEQGLVEHVPRRGVRVATLSDRDVRELYTVRDVLERHVVETALPVRREADLAGMRAALDEMAEATRGGDRLRIAEAHRRFHVALVALAGNRQLVQVQESVLVKLQLYMALNLSREAASAHEDDGLHRHERLFETVAAGDPQAVLAELASHGALTYLA</sequence>
<dbReference type="PRINTS" id="PR00035">
    <property type="entry name" value="HTHGNTR"/>
</dbReference>
<organism evidence="5 6">
    <name type="scientific">Phytohabitans rumicis</name>
    <dbReference type="NCBI Taxonomy" id="1076125"/>
    <lineage>
        <taxon>Bacteria</taxon>
        <taxon>Bacillati</taxon>
        <taxon>Actinomycetota</taxon>
        <taxon>Actinomycetes</taxon>
        <taxon>Micromonosporales</taxon>
        <taxon>Micromonosporaceae</taxon>
    </lineage>
</organism>
<reference evidence="5 6" key="1">
    <citation type="submission" date="2020-03" db="EMBL/GenBank/DDBJ databases">
        <title>Whole genome shotgun sequence of Phytohabitans rumicis NBRC 108638.</title>
        <authorList>
            <person name="Komaki H."/>
            <person name="Tamura T."/>
        </authorList>
    </citation>
    <scope>NUCLEOTIDE SEQUENCE [LARGE SCALE GENOMIC DNA]</scope>
    <source>
        <strain evidence="5 6">NBRC 108638</strain>
    </source>
</reference>
<comment type="caution">
    <text evidence="5">The sequence shown here is derived from an EMBL/GenBank/DDBJ whole genome shotgun (WGS) entry which is preliminary data.</text>
</comment>
<dbReference type="GO" id="GO:0003677">
    <property type="term" value="F:DNA binding"/>
    <property type="evidence" value="ECO:0007669"/>
    <property type="project" value="UniProtKB-KW"/>
</dbReference>
<dbReference type="PANTHER" id="PTHR43537:SF45">
    <property type="entry name" value="GNTR FAMILY REGULATORY PROTEIN"/>
    <property type="match status" value="1"/>
</dbReference>
<evidence type="ECO:0000313" key="5">
    <source>
        <dbReference type="EMBL" id="GFJ92586.1"/>
    </source>
</evidence>
<dbReference type="InterPro" id="IPR011711">
    <property type="entry name" value="GntR_C"/>
</dbReference>
<keyword evidence="3" id="KW-0804">Transcription</keyword>
<dbReference type="PANTHER" id="PTHR43537">
    <property type="entry name" value="TRANSCRIPTIONAL REGULATOR, GNTR FAMILY"/>
    <property type="match status" value="1"/>
</dbReference>
<proteinExistence type="predicted"/>
<dbReference type="SUPFAM" id="SSF46785">
    <property type="entry name" value="Winged helix' DNA-binding domain"/>
    <property type="match status" value="1"/>
</dbReference>
<gene>
    <name evidence="5" type="ORF">Prum_062280</name>
</gene>
<dbReference type="RefSeq" id="WP_246278167.1">
    <property type="nucleotide sequence ID" value="NZ_BAABJB010000011.1"/>
</dbReference>
<dbReference type="Gene3D" id="1.10.10.10">
    <property type="entry name" value="Winged helix-like DNA-binding domain superfamily/Winged helix DNA-binding domain"/>
    <property type="match status" value="1"/>
</dbReference>
<evidence type="ECO:0000256" key="2">
    <source>
        <dbReference type="ARBA" id="ARBA00023125"/>
    </source>
</evidence>
<dbReference type="Proteomes" id="UP000482960">
    <property type="component" value="Unassembled WGS sequence"/>
</dbReference>
<dbReference type="AlphaFoldDB" id="A0A6V8LET0"/>
<keyword evidence="2" id="KW-0238">DNA-binding</keyword>
<dbReference type="SMART" id="SM00345">
    <property type="entry name" value="HTH_GNTR"/>
    <property type="match status" value="1"/>
</dbReference>
<feature type="domain" description="HTH gntR-type" evidence="4">
    <location>
        <begin position="15"/>
        <end position="82"/>
    </location>
</feature>
<keyword evidence="1" id="KW-0805">Transcription regulation</keyword>
<dbReference type="EMBL" id="BLPG01000001">
    <property type="protein sequence ID" value="GFJ92586.1"/>
    <property type="molecule type" value="Genomic_DNA"/>
</dbReference>
<dbReference type="InterPro" id="IPR008920">
    <property type="entry name" value="TF_FadR/GntR_C"/>
</dbReference>
<protein>
    <submittedName>
        <fullName evidence="5">GntR family transcriptional regulator</fullName>
    </submittedName>
</protein>
<dbReference type="GO" id="GO:0003700">
    <property type="term" value="F:DNA-binding transcription factor activity"/>
    <property type="evidence" value="ECO:0007669"/>
    <property type="project" value="InterPro"/>
</dbReference>
<evidence type="ECO:0000313" key="6">
    <source>
        <dbReference type="Proteomes" id="UP000482960"/>
    </source>
</evidence>
<accession>A0A6V8LET0</accession>
<dbReference type="InterPro" id="IPR036388">
    <property type="entry name" value="WH-like_DNA-bd_sf"/>
</dbReference>
<evidence type="ECO:0000256" key="3">
    <source>
        <dbReference type="ARBA" id="ARBA00023163"/>
    </source>
</evidence>
<dbReference type="CDD" id="cd07377">
    <property type="entry name" value="WHTH_GntR"/>
    <property type="match status" value="1"/>
</dbReference>
<dbReference type="InterPro" id="IPR000524">
    <property type="entry name" value="Tscrpt_reg_HTH_GntR"/>
</dbReference>
<dbReference type="SMART" id="SM00895">
    <property type="entry name" value="FCD"/>
    <property type="match status" value="1"/>
</dbReference>
<dbReference type="Pfam" id="PF00392">
    <property type="entry name" value="GntR"/>
    <property type="match status" value="1"/>
</dbReference>
<dbReference type="InterPro" id="IPR036390">
    <property type="entry name" value="WH_DNA-bd_sf"/>
</dbReference>
<dbReference type="PROSITE" id="PS50949">
    <property type="entry name" value="HTH_GNTR"/>
    <property type="match status" value="1"/>
</dbReference>
<dbReference type="Pfam" id="PF07729">
    <property type="entry name" value="FCD"/>
    <property type="match status" value="1"/>
</dbReference>
<keyword evidence="6" id="KW-1185">Reference proteome</keyword>
<dbReference type="SUPFAM" id="SSF48008">
    <property type="entry name" value="GntR ligand-binding domain-like"/>
    <property type="match status" value="1"/>
</dbReference>